<dbReference type="Proteomes" id="UP000326903">
    <property type="component" value="Unassembled WGS sequence"/>
</dbReference>
<dbReference type="PANTHER" id="PTHR43037">
    <property type="entry name" value="UNNAMED PRODUCT-RELATED"/>
    <property type="match status" value="1"/>
</dbReference>
<keyword evidence="1" id="KW-0732">Signal</keyword>
<proteinExistence type="predicted"/>
<comment type="caution">
    <text evidence="2">The sequence shown here is derived from an EMBL/GenBank/DDBJ whole genome shotgun (WGS) entry which is preliminary data.</text>
</comment>
<dbReference type="RefSeq" id="WP_150416853.1">
    <property type="nucleotide sequence ID" value="NZ_VYQF01000011.1"/>
</dbReference>
<dbReference type="EMBL" id="VYQF01000011">
    <property type="protein sequence ID" value="KAA9035697.1"/>
    <property type="molecule type" value="Genomic_DNA"/>
</dbReference>
<protein>
    <submittedName>
        <fullName evidence="2">Prolyl oligopeptidase family serine peptidase</fullName>
    </submittedName>
</protein>
<keyword evidence="3" id="KW-1185">Reference proteome</keyword>
<dbReference type="InterPro" id="IPR000801">
    <property type="entry name" value="Esterase-like"/>
</dbReference>
<name>A0A5J5IC89_9BACT</name>
<dbReference type="SUPFAM" id="SSF53474">
    <property type="entry name" value="alpha/beta-Hydrolases"/>
    <property type="match status" value="2"/>
</dbReference>
<dbReference type="AlphaFoldDB" id="A0A5J5IC89"/>
<accession>A0A5J5IC89</accession>
<evidence type="ECO:0000313" key="3">
    <source>
        <dbReference type="Proteomes" id="UP000326903"/>
    </source>
</evidence>
<reference evidence="2 3" key="1">
    <citation type="submission" date="2019-09" db="EMBL/GenBank/DDBJ databases">
        <title>Draft genome sequence of Ginsengibacter sp. BR5-29.</title>
        <authorList>
            <person name="Im W.-T."/>
        </authorList>
    </citation>
    <scope>NUCLEOTIDE SEQUENCE [LARGE SCALE GENOMIC DNA]</scope>
    <source>
        <strain evidence="2 3">BR5-29</strain>
    </source>
</reference>
<dbReference type="InterPro" id="IPR050955">
    <property type="entry name" value="Plant_Biomass_Hydrol_Est"/>
</dbReference>
<organism evidence="2 3">
    <name type="scientific">Ginsengibacter hankyongi</name>
    <dbReference type="NCBI Taxonomy" id="2607284"/>
    <lineage>
        <taxon>Bacteria</taxon>
        <taxon>Pseudomonadati</taxon>
        <taxon>Bacteroidota</taxon>
        <taxon>Chitinophagia</taxon>
        <taxon>Chitinophagales</taxon>
        <taxon>Chitinophagaceae</taxon>
        <taxon>Ginsengibacter</taxon>
    </lineage>
</organism>
<gene>
    <name evidence="2" type="ORF">FW778_20960</name>
</gene>
<dbReference type="InterPro" id="IPR029058">
    <property type="entry name" value="AB_hydrolase_fold"/>
</dbReference>
<dbReference type="Pfam" id="PF00756">
    <property type="entry name" value="Esterase"/>
    <property type="match status" value="1"/>
</dbReference>
<sequence length="823" mass="92317">MKELRYSLVIALVFSTSHLFSQDTIYFKKGLMISAPAHYGREAIVTDELAYRLYTNELKRPVEGEFFGKDEDGKDISWQPLVADSLNRLRPLTRPDRRRRRFGGDYIYLTYNSDKKQPALLHVKGNSFLFLNGELHTGDPYSSGWLYIPVQLKKGLNELFIRGYFQTTASLIFPKKQVSINTEDATLPFVVLTHNNNLLHGAIVVLNTSGKELKNLQIKSNIEGRELITPLPAIPSLASRKISFDFDAGDVSKKDTYNCNLTLLDKGKVIDQKIISIEAVDPSDHYSETFTSDIDGSLQYYAVTPQSTPHDNAALFLSVHGAGVEAIGQARAYHSKDWGTLVAATNRRPRGFNWEDWGRLDALEVLNIAKKEFHPDPQHIYLTGHSMGGHGTWFLGATYPDKWAAIGACSGYPTLKEYGSADGLVPDSSKSLIEQVLLRAGNQSDVIKLAHNYKAFGVYILHGDSDKVVPVKYARQMRKVLGDFQADFSYYEYPGGEHWFGNQSVDWKPLFDFFKWHSLPVDTAVNSIDFTTASPGISANYHWVSIQQQIHPLELSHIQLLRNKLKNNISGATENIHLLKMALNDFNAGSDVNFELDNSSLHYKTVSNDDTIFLLHKNNQWSFADRPSSYAKNPQRYGTFKEAFNHKMIFVYGTSGNKQENEWNYNKATYDAETWYYRGNGAVAIIPDKEYSIEKYAGRNVIIYGNASSNSAWKSLLADCPITVTRSGIKVGDKTFTGDDLGAYFVWPMKNLPSNSIGVIAGTGINGMNAANPNQYFAGASGFPDFMIFRLGMLQSGANRVEMAGFFDNNWKLAPEEMVSNTN</sequence>
<dbReference type="Gene3D" id="3.40.50.1820">
    <property type="entry name" value="alpha/beta hydrolase"/>
    <property type="match status" value="1"/>
</dbReference>
<evidence type="ECO:0000313" key="2">
    <source>
        <dbReference type="EMBL" id="KAA9035697.1"/>
    </source>
</evidence>
<dbReference type="PANTHER" id="PTHR43037:SF4">
    <property type="entry name" value="PEPTIDASE S9 PROLYL OLIGOPEPTIDASE CATALYTIC DOMAIN-CONTAINING PROTEIN"/>
    <property type="match status" value="1"/>
</dbReference>
<evidence type="ECO:0000256" key="1">
    <source>
        <dbReference type="ARBA" id="ARBA00022729"/>
    </source>
</evidence>